<accession>A0A0K2V836</accession>
<evidence type="ECO:0000313" key="1">
    <source>
        <dbReference type="EMBL" id="CDW46654.1"/>
    </source>
</evidence>
<reference evidence="1" key="1">
    <citation type="submission" date="2014-05" db="EMBL/GenBank/DDBJ databases">
        <authorList>
            <person name="Chronopoulou M."/>
        </authorList>
    </citation>
    <scope>NUCLEOTIDE SEQUENCE</scope>
    <source>
        <tissue evidence="1">Whole organism</tissue>
    </source>
</reference>
<protein>
    <submittedName>
        <fullName evidence="1">Uncharacterized protein</fullName>
    </submittedName>
</protein>
<name>A0A0K2V836_LEPSM</name>
<organism evidence="1">
    <name type="scientific">Lepeophtheirus salmonis</name>
    <name type="common">Salmon louse</name>
    <name type="synonym">Caligus salmonis</name>
    <dbReference type="NCBI Taxonomy" id="72036"/>
    <lineage>
        <taxon>Eukaryota</taxon>
        <taxon>Metazoa</taxon>
        <taxon>Ecdysozoa</taxon>
        <taxon>Arthropoda</taxon>
        <taxon>Crustacea</taxon>
        <taxon>Multicrustacea</taxon>
        <taxon>Hexanauplia</taxon>
        <taxon>Copepoda</taxon>
        <taxon>Siphonostomatoida</taxon>
        <taxon>Caligidae</taxon>
        <taxon>Lepeophtheirus</taxon>
    </lineage>
</organism>
<dbReference type="AlphaFoldDB" id="A0A0K2V836"/>
<sequence>MVCTMFYIFNQLYFLLNYRIN</sequence>
<dbReference type="EMBL" id="HACA01029293">
    <property type="protein sequence ID" value="CDW46654.1"/>
    <property type="molecule type" value="Transcribed_RNA"/>
</dbReference>
<proteinExistence type="predicted"/>